<accession>R2XWX3</accession>
<dbReference type="Gene3D" id="1.10.287.950">
    <property type="entry name" value="Methyl-accepting chemotaxis protein"/>
    <property type="match status" value="2"/>
</dbReference>
<dbReference type="InterPro" id="IPR023908">
    <property type="entry name" value="xxxLxxG_rpt"/>
</dbReference>
<keyword evidence="10" id="KW-1185">Reference proteome</keyword>
<feature type="domain" description="ABC-2 type transporter transmembrane" evidence="6">
    <location>
        <begin position="14"/>
        <end position="215"/>
    </location>
</feature>
<dbReference type="SUPFAM" id="SSF58104">
    <property type="entry name" value="Methyl-accepting chemotaxis protein (MCP) signaling domain"/>
    <property type="match status" value="1"/>
</dbReference>
<evidence type="ECO:0000256" key="2">
    <source>
        <dbReference type="ARBA" id="ARBA00022692"/>
    </source>
</evidence>
<organism evidence="7 9">
    <name type="scientific">Enterococcus gilvus ATCC BAA-350</name>
    <dbReference type="NCBI Taxonomy" id="1158614"/>
    <lineage>
        <taxon>Bacteria</taxon>
        <taxon>Bacillati</taxon>
        <taxon>Bacillota</taxon>
        <taxon>Bacilli</taxon>
        <taxon>Lactobacillales</taxon>
        <taxon>Enterococcaceae</taxon>
        <taxon>Enterococcus</taxon>
    </lineage>
</organism>
<dbReference type="OrthoDB" id="9811483at2"/>
<comment type="caution">
    <text evidence="7">The sequence shown here is derived from an EMBL/GenBank/DDBJ whole genome shotgun (WGS) entry which is preliminary data.</text>
</comment>
<dbReference type="GO" id="GO:0016020">
    <property type="term" value="C:membrane"/>
    <property type="evidence" value="ECO:0007669"/>
    <property type="project" value="UniProtKB-SubCell"/>
</dbReference>
<reference evidence="7 9" key="1">
    <citation type="submission" date="2013-02" db="EMBL/GenBank/DDBJ databases">
        <title>The Genome Sequence of Enterococcus gilvus ATCC BAA-350.</title>
        <authorList>
            <consortium name="The Broad Institute Genome Sequencing Platform"/>
            <consortium name="The Broad Institute Genome Sequencing Center for Infectious Disease"/>
            <person name="Earl A.M."/>
            <person name="Gilmore M.S."/>
            <person name="Lebreton F."/>
            <person name="Walker B."/>
            <person name="Young S.K."/>
            <person name="Zeng Q."/>
            <person name="Gargeya S."/>
            <person name="Fitzgerald M."/>
            <person name="Haas B."/>
            <person name="Abouelleil A."/>
            <person name="Alvarado L."/>
            <person name="Arachchi H.M."/>
            <person name="Berlin A.M."/>
            <person name="Chapman S.B."/>
            <person name="Dewar J."/>
            <person name="Goldberg J."/>
            <person name="Griggs A."/>
            <person name="Gujja S."/>
            <person name="Hansen M."/>
            <person name="Howarth C."/>
            <person name="Imamovic A."/>
            <person name="Larimer J."/>
            <person name="McCowan C."/>
            <person name="Murphy C."/>
            <person name="Neiman D."/>
            <person name="Pearson M."/>
            <person name="Priest M."/>
            <person name="Roberts A."/>
            <person name="Saif S."/>
            <person name="Shea T."/>
            <person name="Sisk P."/>
            <person name="Sykes S."/>
            <person name="Wortman J."/>
            <person name="Nusbaum C."/>
            <person name="Birren B."/>
        </authorList>
    </citation>
    <scope>NUCLEOTIDE SEQUENCE [LARGE SCALE GENOMIC DNA]</scope>
    <source>
        <strain evidence="7 9">ATCC BAA-350</strain>
    </source>
</reference>
<dbReference type="PATRIC" id="fig|1158614.3.peg.210"/>
<evidence type="ECO:0000313" key="7">
    <source>
        <dbReference type="EMBL" id="EOI59033.1"/>
    </source>
</evidence>
<dbReference type="InterPro" id="IPR013525">
    <property type="entry name" value="ABC2_TM"/>
</dbReference>
<feature type="transmembrane region" description="Helical" evidence="5">
    <location>
        <begin position="807"/>
        <end position="827"/>
    </location>
</feature>
<dbReference type="eggNOG" id="COG1511">
    <property type="taxonomic scope" value="Bacteria"/>
</dbReference>
<keyword evidence="3 5" id="KW-1133">Transmembrane helix</keyword>
<dbReference type="NCBIfam" id="TIGR03061">
    <property type="entry name" value="pip_yhgE_Nterm"/>
    <property type="match status" value="1"/>
</dbReference>
<comment type="subcellular location">
    <subcellularLocation>
        <location evidence="1">Membrane</location>
        <topology evidence="1">Multi-pass membrane protein</topology>
    </subcellularLocation>
</comment>
<evidence type="ECO:0000313" key="9">
    <source>
        <dbReference type="Proteomes" id="UP000013750"/>
    </source>
</evidence>
<reference evidence="8 10" key="2">
    <citation type="submission" date="2013-03" db="EMBL/GenBank/DDBJ databases">
        <title>The Genome Sequence of Enterococcus gilvus ATCC BAA-350 (PacBio/Illumina hybrid assembly).</title>
        <authorList>
            <consortium name="The Broad Institute Genomics Platform"/>
            <consortium name="The Broad Institute Genome Sequencing Center for Infectious Disease"/>
            <person name="Earl A."/>
            <person name="Russ C."/>
            <person name="Gilmore M."/>
            <person name="Surin D."/>
            <person name="Walker B."/>
            <person name="Young S."/>
            <person name="Zeng Q."/>
            <person name="Gargeya S."/>
            <person name="Fitzgerald M."/>
            <person name="Haas B."/>
            <person name="Abouelleil A."/>
            <person name="Allen A.W."/>
            <person name="Alvarado L."/>
            <person name="Arachchi H.M."/>
            <person name="Berlin A.M."/>
            <person name="Chapman S.B."/>
            <person name="Gainer-Dewar J."/>
            <person name="Goldberg J."/>
            <person name="Griggs A."/>
            <person name="Gujja S."/>
            <person name="Hansen M."/>
            <person name="Howarth C."/>
            <person name="Imamovic A."/>
            <person name="Ireland A."/>
            <person name="Larimer J."/>
            <person name="McCowan C."/>
            <person name="Murphy C."/>
            <person name="Pearson M."/>
            <person name="Poon T.W."/>
            <person name="Priest M."/>
            <person name="Roberts A."/>
            <person name="Saif S."/>
            <person name="Shea T."/>
            <person name="Sisk P."/>
            <person name="Sykes S."/>
            <person name="Wortman J."/>
            <person name="Nusbaum C."/>
            <person name="Birren B."/>
        </authorList>
    </citation>
    <scope>NUCLEOTIDE SEQUENCE [LARGE SCALE GENOMIC DNA]</scope>
    <source>
        <strain evidence="8 10">ATCC BAA-350</strain>
    </source>
</reference>
<dbReference type="AlphaFoldDB" id="R2XWX3"/>
<dbReference type="Gene3D" id="3.40.1710.10">
    <property type="entry name" value="abc type-2 transporter like domain"/>
    <property type="match status" value="1"/>
</dbReference>
<dbReference type="HOGENOM" id="CLU_004534_1_0_9"/>
<keyword evidence="4 5" id="KW-0472">Membrane</keyword>
<dbReference type="InterPro" id="IPR017500">
    <property type="entry name" value="Phage_infect_YhgE_N"/>
</dbReference>
<dbReference type="NCBIfam" id="TIGR03057">
    <property type="entry name" value="xxxLxxG_by_4"/>
    <property type="match status" value="5"/>
</dbReference>
<evidence type="ECO:0000313" key="10">
    <source>
        <dbReference type="Proteomes" id="UP000014160"/>
    </source>
</evidence>
<feature type="domain" description="ABC-2 type transporter transmembrane" evidence="6">
    <location>
        <begin position="760"/>
        <end position="980"/>
    </location>
</feature>
<dbReference type="InterPro" id="IPR017501">
    <property type="entry name" value="Phage_infect_YhgE_C"/>
</dbReference>
<feature type="transmembrane region" description="Helical" evidence="5">
    <location>
        <begin position="907"/>
        <end position="926"/>
    </location>
</feature>
<evidence type="ECO:0000256" key="1">
    <source>
        <dbReference type="ARBA" id="ARBA00004141"/>
    </source>
</evidence>
<dbReference type="Proteomes" id="UP000014160">
    <property type="component" value="Unassembled WGS sequence"/>
</dbReference>
<dbReference type="InterPro" id="IPR051328">
    <property type="entry name" value="T7SS_ABC-Transporter"/>
</dbReference>
<dbReference type="EMBL" id="ASWH01000002">
    <property type="protein sequence ID" value="EOW79090.1"/>
    <property type="molecule type" value="Genomic_DNA"/>
</dbReference>
<evidence type="ECO:0000256" key="5">
    <source>
        <dbReference type="SAM" id="Phobius"/>
    </source>
</evidence>
<dbReference type="NCBIfam" id="TIGR03062">
    <property type="entry name" value="pip_yhgE_Cterm"/>
    <property type="match status" value="1"/>
</dbReference>
<dbReference type="PANTHER" id="PTHR43077">
    <property type="entry name" value="TRANSPORT PERMEASE YVFS-RELATED"/>
    <property type="match status" value="1"/>
</dbReference>
<protein>
    <submittedName>
        <fullName evidence="7">YhgE/Pip domain-containing protein</fullName>
    </submittedName>
</protein>
<feature type="transmembrane region" description="Helical" evidence="5">
    <location>
        <begin position="964"/>
        <end position="982"/>
    </location>
</feature>
<keyword evidence="2 5" id="KW-0812">Transmembrane</keyword>
<sequence length="996" mass="104139">MIRAEWRSLLKNKFLLIVLGAIALIPALYNLIFLGALWDPYGKVDQLPVAIVNQDKHVSYQGKDLDLGKEVTDNLLKKKPLDFHRVSSEEAEKGISKGKYYMIVTIPEAFSKDATSLLSQHPKQMVIDYQTSQGSNLTASKMSASAITALKDQVSSQVTEMYTEVVLSNFGNAGQGMAKAATGGEKLSEGTKKLEEATQTISTNLVTLSNSSLTFSDGSQTLTKGLQQYVAGAMQVNEGAGKLDQGIGTLAEKGPELANGVSRLSAGSTSLTDGISQYTSGVGSVATGSQALDSGLGQLNGKLPALSQGAEQLAQGSASLNGGINQYVAGVTAANTGAKKVSDGAQQLAAQTEQLPQQVNALHEGTEKIVAGLQNVQLSEEEKNQLLTYTDSVNSYISQVSQAFGAMDLSGLANAGQLTGVVKELSDQLAALSASASSMTQKMEETKQTLKQSYQTDLTTNANAVVAQLTSSGVPLTDEQKASVLSTMQAQNSQTLTAIDQLSIDTSQLTAQLAAQQQSLTKLSTALAALQGIPVDQISQLKQGADQLAQAGGKATPGLKNMINGMYTIGNQLTPGAQAINDGVGQLDANIPALTAGIQHLAEGSNRVSQGTQQLVEKGQPLSKGANQLAQGTAGLKENVPAVTGGVQQLADGSKKVTSGAKQLTEKSPSLVNGAQQVTTGLNQLNQNIPALNTGIYTLHAGSQQLTQGTGQLAANGGQLVAGAQQLQNGSQKIAEGSGKLAAGENQVTHSLGTVGTGLGTLTNQLASGSKEIGQLNTGKTGANAITQPIRTTHNDPDKLANNGTGMAPYMMSVALFIGTVTFNLLFDAFKPKKKPTTGLAWWASKASILAVVSIAQALLVDAALMGLLGMDVLHPVKVVAFSILVSMTFMSIVTLFNLLLGKVGSFVMLLFMILQLAASGGTYPIELSGHFYQAVNPFLPMTYSIRALREGISIGGSMLSETLLFIALLLISNVLMILFFTKKRKNPVTFEEEWS</sequence>
<name>R2XWX3_9ENTE</name>
<evidence type="ECO:0000259" key="6">
    <source>
        <dbReference type="Pfam" id="PF12698"/>
    </source>
</evidence>
<dbReference type="Proteomes" id="UP000013750">
    <property type="component" value="Unassembled WGS sequence"/>
</dbReference>
<dbReference type="Pfam" id="PF12698">
    <property type="entry name" value="ABC2_membrane_3"/>
    <property type="match status" value="2"/>
</dbReference>
<dbReference type="GO" id="GO:0140359">
    <property type="term" value="F:ABC-type transporter activity"/>
    <property type="evidence" value="ECO:0007669"/>
    <property type="project" value="InterPro"/>
</dbReference>
<evidence type="ECO:0000256" key="4">
    <source>
        <dbReference type="ARBA" id="ARBA00023136"/>
    </source>
</evidence>
<evidence type="ECO:0000256" key="3">
    <source>
        <dbReference type="ARBA" id="ARBA00022989"/>
    </source>
</evidence>
<feature type="transmembrane region" description="Helical" evidence="5">
    <location>
        <begin position="14"/>
        <end position="38"/>
    </location>
</feature>
<feature type="transmembrane region" description="Helical" evidence="5">
    <location>
        <begin position="839"/>
        <end position="860"/>
    </location>
</feature>
<dbReference type="RefSeq" id="WP_010778670.1">
    <property type="nucleotide sequence ID" value="NZ_ASWH01000002.1"/>
</dbReference>
<proteinExistence type="predicted"/>
<evidence type="ECO:0000313" key="8">
    <source>
        <dbReference type="EMBL" id="EOW79090.1"/>
    </source>
</evidence>
<dbReference type="EMBL" id="AJDQ01000002">
    <property type="protein sequence ID" value="EOI59033.1"/>
    <property type="molecule type" value="Genomic_DNA"/>
</dbReference>
<feature type="transmembrane region" description="Helical" evidence="5">
    <location>
        <begin position="880"/>
        <end position="900"/>
    </location>
</feature>
<gene>
    <name evidence="8" type="ORF">I592_03228</name>
    <name evidence="7" type="ORF">UKC_00219</name>
</gene>
<dbReference type="PANTHER" id="PTHR43077:SF5">
    <property type="entry name" value="PHAGE INFECTION PROTEIN"/>
    <property type="match status" value="1"/>
</dbReference>